<accession>A0A9N8WI93</accession>
<comment type="caution">
    <text evidence="2">The sequence shown here is derived from an EMBL/GenBank/DDBJ whole genome shotgun (WGS) entry which is preliminary data.</text>
</comment>
<proteinExistence type="predicted"/>
<keyword evidence="3" id="KW-1185">Reference proteome</keyword>
<gene>
    <name evidence="2" type="ORF">ALEPTO_LOCUS2713</name>
</gene>
<keyword evidence="1" id="KW-1133">Transmembrane helix</keyword>
<reference evidence="2" key="1">
    <citation type="submission" date="2021-06" db="EMBL/GenBank/DDBJ databases">
        <authorList>
            <person name="Kallberg Y."/>
            <person name="Tangrot J."/>
            <person name="Rosling A."/>
        </authorList>
    </citation>
    <scope>NUCLEOTIDE SEQUENCE</scope>
    <source>
        <strain evidence="2">FL130A</strain>
    </source>
</reference>
<dbReference type="OrthoDB" id="2425201at2759"/>
<dbReference type="EMBL" id="CAJVPS010000423">
    <property type="protein sequence ID" value="CAG8485521.1"/>
    <property type="molecule type" value="Genomic_DNA"/>
</dbReference>
<keyword evidence="1" id="KW-0472">Membrane</keyword>
<sequence>MISLTVLGIALFLDFTGLSIFIEKISIYLLIGVIFYFSHIIKKDIDTKHNSDPSAHDMTFNEILANHDAKFNAELISYDKNFTAEIQRILTILNTSTVRLDKIKQVLQNYHNNFGRVTTKFESINVSIVTLQSEINQCYAMILRTEEIEFDQQNVMSQAFNHSADQASNYSTGQASNYSTGQASNHSSASLRQLTFTGISLTVWNQFKQIFDQIMTKNNYTLEEMCLSVAMDICSLGENIKKVIVQGFYERNIKKKNGYISTLDQISLWIDSKINNLDSE</sequence>
<name>A0A9N8WI93_9GLOM</name>
<feature type="transmembrane region" description="Helical" evidence="1">
    <location>
        <begin position="6"/>
        <end position="37"/>
    </location>
</feature>
<keyword evidence="1" id="KW-0812">Transmembrane</keyword>
<evidence type="ECO:0000256" key="1">
    <source>
        <dbReference type="SAM" id="Phobius"/>
    </source>
</evidence>
<organism evidence="2 3">
    <name type="scientific">Ambispora leptoticha</name>
    <dbReference type="NCBI Taxonomy" id="144679"/>
    <lineage>
        <taxon>Eukaryota</taxon>
        <taxon>Fungi</taxon>
        <taxon>Fungi incertae sedis</taxon>
        <taxon>Mucoromycota</taxon>
        <taxon>Glomeromycotina</taxon>
        <taxon>Glomeromycetes</taxon>
        <taxon>Archaeosporales</taxon>
        <taxon>Ambisporaceae</taxon>
        <taxon>Ambispora</taxon>
    </lineage>
</organism>
<dbReference type="Proteomes" id="UP000789508">
    <property type="component" value="Unassembled WGS sequence"/>
</dbReference>
<evidence type="ECO:0000313" key="2">
    <source>
        <dbReference type="EMBL" id="CAG8485521.1"/>
    </source>
</evidence>
<protein>
    <submittedName>
        <fullName evidence="2">6531_t:CDS:1</fullName>
    </submittedName>
</protein>
<evidence type="ECO:0000313" key="3">
    <source>
        <dbReference type="Proteomes" id="UP000789508"/>
    </source>
</evidence>
<dbReference type="AlphaFoldDB" id="A0A9N8WI93"/>